<dbReference type="InterPro" id="IPR002372">
    <property type="entry name" value="PQQ_rpt_dom"/>
</dbReference>
<dbReference type="RefSeq" id="WP_146503964.1">
    <property type="nucleotide sequence ID" value="NZ_SJPG01000001.1"/>
</dbReference>
<dbReference type="EMBL" id="SJPG01000001">
    <property type="protein sequence ID" value="TWT62064.1"/>
    <property type="molecule type" value="Genomic_DNA"/>
</dbReference>
<feature type="domain" description="Pyrrolo-quinoline quinone repeat" evidence="2">
    <location>
        <begin position="202"/>
        <end position="307"/>
    </location>
</feature>
<dbReference type="PROSITE" id="PS51318">
    <property type="entry name" value="TAT"/>
    <property type="match status" value="1"/>
</dbReference>
<reference evidence="3 4" key="1">
    <citation type="submission" date="2019-02" db="EMBL/GenBank/DDBJ databases">
        <title>Deep-cultivation of Planctomycetes and their phenomic and genomic characterization uncovers novel biology.</title>
        <authorList>
            <person name="Wiegand S."/>
            <person name="Jogler M."/>
            <person name="Boedeker C."/>
            <person name="Pinto D."/>
            <person name="Vollmers J."/>
            <person name="Rivas-Marin E."/>
            <person name="Kohn T."/>
            <person name="Peeters S.H."/>
            <person name="Heuer A."/>
            <person name="Rast P."/>
            <person name="Oberbeckmann S."/>
            <person name="Bunk B."/>
            <person name="Jeske O."/>
            <person name="Meyerdierks A."/>
            <person name="Storesund J.E."/>
            <person name="Kallscheuer N."/>
            <person name="Luecker S."/>
            <person name="Lage O.M."/>
            <person name="Pohl T."/>
            <person name="Merkel B.J."/>
            <person name="Hornburger P."/>
            <person name="Mueller R.-W."/>
            <person name="Bruemmer F."/>
            <person name="Labrenz M."/>
            <person name="Spormann A.M."/>
            <person name="Op Den Camp H."/>
            <person name="Overmann J."/>
            <person name="Amann R."/>
            <person name="Jetten M.S.M."/>
            <person name="Mascher T."/>
            <person name="Medema M.H."/>
            <person name="Devos D.P."/>
            <person name="Kaster A.-K."/>
            <person name="Ovreas L."/>
            <person name="Rohde M."/>
            <person name="Galperin M.Y."/>
            <person name="Jogler C."/>
        </authorList>
    </citation>
    <scope>NUCLEOTIDE SEQUENCE [LARGE SCALE GENOMIC DNA]</scope>
    <source>
        <strain evidence="3 4">Pan54</strain>
    </source>
</reference>
<keyword evidence="4" id="KW-1185">Reference proteome</keyword>
<evidence type="ECO:0000259" key="2">
    <source>
        <dbReference type="Pfam" id="PF13360"/>
    </source>
</evidence>
<dbReference type="AlphaFoldDB" id="A0A5C5XGW4"/>
<dbReference type="InterPro" id="IPR018391">
    <property type="entry name" value="PQQ_b-propeller_rpt"/>
</dbReference>
<dbReference type="Proteomes" id="UP000316095">
    <property type="component" value="Unassembled WGS sequence"/>
</dbReference>
<dbReference type="SMART" id="SM00564">
    <property type="entry name" value="PQQ"/>
    <property type="match status" value="3"/>
</dbReference>
<evidence type="ECO:0000313" key="3">
    <source>
        <dbReference type="EMBL" id="TWT62064.1"/>
    </source>
</evidence>
<feature type="domain" description="Pyrrolo-quinoline quinone repeat" evidence="2">
    <location>
        <begin position="63"/>
        <end position="171"/>
    </location>
</feature>
<dbReference type="OrthoDB" id="244732at2"/>
<feature type="signal peptide" evidence="1">
    <location>
        <begin position="1"/>
        <end position="28"/>
    </location>
</feature>
<dbReference type="InterPro" id="IPR015943">
    <property type="entry name" value="WD40/YVTN_repeat-like_dom_sf"/>
</dbReference>
<proteinExistence type="predicted"/>
<dbReference type="PANTHER" id="PTHR34512:SF30">
    <property type="entry name" value="OUTER MEMBRANE PROTEIN ASSEMBLY FACTOR BAMB"/>
    <property type="match status" value="1"/>
</dbReference>
<comment type="caution">
    <text evidence="3">The sequence shown here is derived from an EMBL/GenBank/DDBJ whole genome shotgun (WGS) entry which is preliminary data.</text>
</comment>
<sequence precursor="true">MNSQMGRRHFLAASSTLALGAISSPVFAQQKMQGAKSAWWCWRGPNGDGTCDQTISHSLQKDKMKWATPVPGRGHASATVTENAIYLPTADRAQQTQSVLAFNRTDGKPLWSQVIHRGGLNHKNHPKNTEATPTIAFDGERLFAVFFNADAIHVTALNPQGETLYQKTLGSYKPDKYPYGYAPSPIIYQNFVLIAAEYELEAYIVALDRATGNEIWRIKRPNNYSFSPPIVARTSGRDQLVISGANQVASYDPMTGQQLWTTAATTAATCGSIVWDEERVYASGGYPKPETVCIASDGSGRVIWKNDQKCYEQSMLYHEGAVYCVNDTGIAYCWRASDGQLMWRERFGGPYSSSPTLAKDVIHVFSEAGEHFAYRPNPERFELLAREQVATDVFASPSIVENTMYLRVGNTGPDGVRQEYLAALT</sequence>
<protein>
    <submittedName>
        <fullName evidence="3">Outer membrane biogenesis protein BamB</fullName>
    </submittedName>
</protein>
<evidence type="ECO:0000313" key="4">
    <source>
        <dbReference type="Proteomes" id="UP000316095"/>
    </source>
</evidence>
<organism evidence="3 4">
    <name type="scientific">Rubinisphaera italica</name>
    <dbReference type="NCBI Taxonomy" id="2527969"/>
    <lineage>
        <taxon>Bacteria</taxon>
        <taxon>Pseudomonadati</taxon>
        <taxon>Planctomycetota</taxon>
        <taxon>Planctomycetia</taxon>
        <taxon>Planctomycetales</taxon>
        <taxon>Planctomycetaceae</taxon>
        <taxon>Rubinisphaera</taxon>
    </lineage>
</organism>
<dbReference type="Gene3D" id="2.130.10.10">
    <property type="entry name" value="YVTN repeat-like/Quinoprotein amine dehydrogenase"/>
    <property type="match status" value="2"/>
</dbReference>
<name>A0A5C5XGW4_9PLAN</name>
<keyword evidence="1" id="KW-0732">Signal</keyword>
<accession>A0A5C5XGW4</accession>
<dbReference type="SUPFAM" id="SSF50998">
    <property type="entry name" value="Quinoprotein alcohol dehydrogenase-like"/>
    <property type="match status" value="1"/>
</dbReference>
<dbReference type="InterPro" id="IPR006311">
    <property type="entry name" value="TAT_signal"/>
</dbReference>
<evidence type="ECO:0000256" key="1">
    <source>
        <dbReference type="SAM" id="SignalP"/>
    </source>
</evidence>
<dbReference type="InterPro" id="IPR011047">
    <property type="entry name" value="Quinoprotein_ADH-like_sf"/>
</dbReference>
<gene>
    <name evidence="3" type="ORF">Pan54_28030</name>
</gene>
<dbReference type="PANTHER" id="PTHR34512">
    <property type="entry name" value="CELL SURFACE PROTEIN"/>
    <property type="match status" value="1"/>
</dbReference>
<dbReference type="Pfam" id="PF13360">
    <property type="entry name" value="PQQ_2"/>
    <property type="match status" value="2"/>
</dbReference>
<feature type="chain" id="PRO_5022917214" evidence="1">
    <location>
        <begin position="29"/>
        <end position="425"/>
    </location>
</feature>